<sequence length="63" mass="7230">MTYEKYLTICDFMPPLPGRFLVQATAFIEADTDFWRANNLDDSCSTEDSHEKAPLEIVTVNEE</sequence>
<proteinExistence type="predicted"/>
<name>A0A481ZE03_9VIRU</name>
<protein>
    <submittedName>
        <fullName evidence="1">Uncharacterized protein</fullName>
    </submittedName>
</protein>
<accession>A0A481ZE03</accession>
<gene>
    <name evidence="1" type="ORF">LCPAC404_00740</name>
</gene>
<dbReference type="EMBL" id="MK500595">
    <property type="protein sequence ID" value="QBK93370.1"/>
    <property type="molecule type" value="Genomic_DNA"/>
</dbReference>
<evidence type="ECO:0000313" key="1">
    <source>
        <dbReference type="EMBL" id="QBK93370.1"/>
    </source>
</evidence>
<reference evidence="1" key="1">
    <citation type="journal article" date="2019" name="MBio">
        <title>Virus Genomes from Deep Sea Sediments Expand the Ocean Megavirome and Support Independent Origins of Viral Gigantism.</title>
        <authorList>
            <person name="Backstrom D."/>
            <person name="Yutin N."/>
            <person name="Jorgensen S.L."/>
            <person name="Dharamshi J."/>
            <person name="Homa F."/>
            <person name="Zaremba-Niedwiedzka K."/>
            <person name="Spang A."/>
            <person name="Wolf Y.I."/>
            <person name="Koonin E.V."/>
            <person name="Ettema T.J."/>
        </authorList>
    </citation>
    <scope>NUCLEOTIDE SEQUENCE</scope>
</reference>
<organism evidence="1">
    <name type="scientific">Pithovirus LCPAC404</name>
    <dbReference type="NCBI Taxonomy" id="2506597"/>
    <lineage>
        <taxon>Viruses</taxon>
        <taxon>Pithoviruses</taxon>
    </lineage>
</organism>